<evidence type="ECO:0000256" key="6">
    <source>
        <dbReference type="ARBA" id="ARBA00023136"/>
    </source>
</evidence>
<feature type="transmembrane region" description="Helical" evidence="8">
    <location>
        <begin position="209"/>
        <end position="230"/>
    </location>
</feature>
<feature type="transmembrane region" description="Helical" evidence="8">
    <location>
        <begin position="80"/>
        <end position="101"/>
    </location>
</feature>
<dbReference type="GeneTree" id="ENSGT00950000182808"/>
<dbReference type="Pfam" id="PF01758">
    <property type="entry name" value="SBF"/>
    <property type="match status" value="1"/>
</dbReference>
<dbReference type="Proteomes" id="UP000001038">
    <property type="component" value="Chromosome 22"/>
</dbReference>
<proteinExistence type="inferred from homology"/>
<dbReference type="Ensembl" id="ENSORLT00000046924.1">
    <property type="protein sequence ID" value="ENSORLP00000031015.1"/>
    <property type="gene ID" value="ENSORLG00000024773.1"/>
</dbReference>
<evidence type="ECO:0000256" key="1">
    <source>
        <dbReference type="ARBA" id="ARBA00004141"/>
    </source>
</evidence>
<dbReference type="Bgee" id="ENSORLG00000024773">
    <property type="expression patterns" value="Expressed in brain and 7 other cell types or tissues"/>
</dbReference>
<sequence>MNLINSSIDRVLIDNDGGLSGNSSMSNTTTFRAMNMTINFLSLAIVFITMISLGCTMEISKIKAHILKPKVLQMDPIKAVTVLICGCCPGGTLSNIFSLIVKGDMNLSIVMTTCSTFAALGLMPLLLCILCQGFPGLQKAVPYVGIVTTILCTLLASTIGILINHYKPKYSLIVKKTGLWILLISSITLFILSAYVVKDVLWMIVMADLLTAAALMPLIGFTLGYVLSVICKLSPQCSRTVSMETGFQNIQLCTAILKVAFPAQVIGPMFLFPLIYVAFQCSEAFLMALCFTSYRTLKPPAGDKDTNKYADAKQEEEKKQLKQNQQWSAEEDYSRDEE</sequence>
<evidence type="ECO:0000313" key="9">
    <source>
        <dbReference type="Ensembl" id="ENSORLP00000031015.1"/>
    </source>
</evidence>
<evidence type="ECO:0000256" key="4">
    <source>
        <dbReference type="ARBA" id="ARBA00022847"/>
    </source>
</evidence>
<feature type="transmembrane region" description="Helical" evidence="8">
    <location>
        <begin position="38"/>
        <end position="59"/>
    </location>
</feature>
<evidence type="ECO:0000256" key="7">
    <source>
        <dbReference type="SAM" id="MobiDB-lite"/>
    </source>
</evidence>
<reference evidence="9" key="2">
    <citation type="submission" date="2025-08" db="UniProtKB">
        <authorList>
            <consortium name="Ensembl"/>
        </authorList>
    </citation>
    <scope>IDENTIFICATION</scope>
    <source>
        <strain evidence="9">Hd-rR</strain>
    </source>
</reference>
<keyword evidence="10" id="KW-1185">Reference proteome</keyword>
<evidence type="ECO:0000256" key="3">
    <source>
        <dbReference type="ARBA" id="ARBA00022692"/>
    </source>
</evidence>
<feature type="transmembrane region" description="Helical" evidence="8">
    <location>
        <begin position="107"/>
        <end position="131"/>
    </location>
</feature>
<keyword evidence="6 8" id="KW-0472">Membrane</keyword>
<gene>
    <name evidence="9" type="primary">SLC10A1</name>
</gene>
<comment type="similarity">
    <text evidence="2">Belongs to the bile acid:sodium symporter (BASS) (TC 2.A.28) family.</text>
</comment>
<keyword evidence="4" id="KW-0769">Symport</keyword>
<evidence type="ECO:0000256" key="8">
    <source>
        <dbReference type="SAM" id="Phobius"/>
    </source>
</evidence>
<comment type="subcellular location">
    <subcellularLocation>
        <location evidence="1">Membrane</location>
        <topology evidence="1">Multi-pass membrane protein</topology>
    </subcellularLocation>
</comment>
<dbReference type="InParanoid" id="A0A3B3HI96"/>
<protein>
    <submittedName>
        <fullName evidence="9">Solute carrier family 10 member 1</fullName>
    </submittedName>
</protein>
<keyword evidence="4" id="KW-0813">Transport</keyword>
<feature type="transmembrane region" description="Helical" evidence="8">
    <location>
        <begin position="178"/>
        <end position="197"/>
    </location>
</feature>
<dbReference type="PANTHER" id="PTHR10361">
    <property type="entry name" value="SODIUM-BILE ACID COTRANSPORTER"/>
    <property type="match status" value="1"/>
</dbReference>
<feature type="compositionally biased region" description="Acidic residues" evidence="7">
    <location>
        <begin position="329"/>
        <end position="338"/>
    </location>
</feature>
<dbReference type="GO" id="GO:0016020">
    <property type="term" value="C:membrane"/>
    <property type="evidence" value="ECO:0007669"/>
    <property type="project" value="UniProtKB-SubCell"/>
</dbReference>
<feature type="transmembrane region" description="Helical" evidence="8">
    <location>
        <begin position="143"/>
        <end position="166"/>
    </location>
</feature>
<dbReference type="InterPro" id="IPR002657">
    <property type="entry name" value="BilAc:Na_symport/Acr3"/>
</dbReference>
<evidence type="ECO:0000256" key="5">
    <source>
        <dbReference type="ARBA" id="ARBA00022989"/>
    </source>
</evidence>
<dbReference type="Gene3D" id="1.20.1530.20">
    <property type="match status" value="1"/>
</dbReference>
<dbReference type="InterPro" id="IPR038770">
    <property type="entry name" value="Na+/solute_symporter_sf"/>
</dbReference>
<evidence type="ECO:0000256" key="2">
    <source>
        <dbReference type="ARBA" id="ARBA00006528"/>
    </source>
</evidence>
<dbReference type="STRING" id="8090.ENSORLP00000031015"/>
<organism evidence="9 10">
    <name type="scientific">Oryzias latipes</name>
    <name type="common">Japanese rice fish</name>
    <name type="synonym">Japanese killifish</name>
    <dbReference type="NCBI Taxonomy" id="8090"/>
    <lineage>
        <taxon>Eukaryota</taxon>
        <taxon>Metazoa</taxon>
        <taxon>Chordata</taxon>
        <taxon>Craniata</taxon>
        <taxon>Vertebrata</taxon>
        <taxon>Euteleostomi</taxon>
        <taxon>Actinopterygii</taxon>
        <taxon>Neopterygii</taxon>
        <taxon>Teleostei</taxon>
        <taxon>Neoteleostei</taxon>
        <taxon>Acanthomorphata</taxon>
        <taxon>Ovalentaria</taxon>
        <taxon>Atherinomorphae</taxon>
        <taxon>Beloniformes</taxon>
        <taxon>Adrianichthyidae</taxon>
        <taxon>Oryziinae</taxon>
        <taxon>Oryzias</taxon>
    </lineage>
</organism>
<dbReference type="GO" id="GO:0015721">
    <property type="term" value="P:bile acid and bile salt transport"/>
    <property type="evidence" value="ECO:0000318"/>
    <property type="project" value="GO_Central"/>
</dbReference>
<dbReference type="InterPro" id="IPR004710">
    <property type="entry name" value="Bilac:Na_transpt"/>
</dbReference>
<name>A0A3B3HI96_ORYLA</name>
<dbReference type="PANTHER" id="PTHR10361:SF40">
    <property type="entry name" value="HEPATIC SODIUM_BILE ACID COTRANSPORTER"/>
    <property type="match status" value="1"/>
</dbReference>
<dbReference type="AlphaFoldDB" id="A0A3B3HI96"/>
<accession>A0A3B3HI96</accession>
<reference evidence="9" key="3">
    <citation type="submission" date="2025-09" db="UniProtKB">
        <authorList>
            <consortium name="Ensembl"/>
        </authorList>
    </citation>
    <scope>IDENTIFICATION</scope>
    <source>
        <strain evidence="9">Hd-rR</strain>
    </source>
</reference>
<feature type="compositionally biased region" description="Basic and acidic residues" evidence="7">
    <location>
        <begin position="301"/>
        <end position="320"/>
    </location>
</feature>
<evidence type="ECO:0000313" key="10">
    <source>
        <dbReference type="Proteomes" id="UP000001038"/>
    </source>
</evidence>
<dbReference type="GO" id="GO:0008508">
    <property type="term" value="F:bile acid:sodium symporter activity"/>
    <property type="evidence" value="ECO:0000318"/>
    <property type="project" value="GO_Central"/>
</dbReference>
<feature type="region of interest" description="Disordered" evidence="7">
    <location>
        <begin position="298"/>
        <end position="338"/>
    </location>
</feature>
<keyword evidence="3 8" id="KW-0812">Transmembrane</keyword>
<reference evidence="9 10" key="1">
    <citation type="journal article" date="2007" name="Nature">
        <title>The medaka draft genome and insights into vertebrate genome evolution.</title>
        <authorList>
            <person name="Kasahara M."/>
            <person name="Naruse K."/>
            <person name="Sasaki S."/>
            <person name="Nakatani Y."/>
            <person name="Qu W."/>
            <person name="Ahsan B."/>
            <person name="Yamada T."/>
            <person name="Nagayasu Y."/>
            <person name="Doi K."/>
            <person name="Kasai Y."/>
            <person name="Jindo T."/>
            <person name="Kobayashi D."/>
            <person name="Shimada A."/>
            <person name="Toyoda A."/>
            <person name="Kuroki Y."/>
            <person name="Fujiyama A."/>
            <person name="Sasaki T."/>
            <person name="Shimizu A."/>
            <person name="Asakawa S."/>
            <person name="Shimizu N."/>
            <person name="Hashimoto S."/>
            <person name="Yang J."/>
            <person name="Lee Y."/>
            <person name="Matsushima K."/>
            <person name="Sugano S."/>
            <person name="Sakaizumi M."/>
            <person name="Narita T."/>
            <person name="Ohishi K."/>
            <person name="Haga S."/>
            <person name="Ohta F."/>
            <person name="Nomoto H."/>
            <person name="Nogata K."/>
            <person name="Morishita T."/>
            <person name="Endo T."/>
            <person name="Shin-I T."/>
            <person name="Takeda H."/>
            <person name="Morishita S."/>
            <person name="Kohara Y."/>
        </authorList>
    </citation>
    <scope>NUCLEOTIDE SEQUENCE [LARGE SCALE GENOMIC DNA]</scope>
    <source>
        <strain evidence="9 10">Hd-rR</strain>
    </source>
</reference>
<keyword evidence="5 8" id="KW-1133">Transmembrane helix</keyword>